<feature type="binding site" evidence="6">
    <location>
        <position position="148"/>
    </location>
    <ligand>
        <name>FMN</name>
        <dbReference type="ChEBI" id="CHEBI:58210"/>
    </ligand>
</feature>
<feature type="binding site" evidence="6">
    <location>
        <position position="218"/>
    </location>
    <ligand>
        <name>FMN</name>
        <dbReference type="ChEBI" id="CHEBI:58210"/>
    </ligand>
</feature>
<gene>
    <name evidence="8" type="ORF">WM40_09915</name>
</gene>
<dbReference type="Pfam" id="PF00296">
    <property type="entry name" value="Bac_luciferase"/>
    <property type="match status" value="1"/>
</dbReference>
<dbReference type="PANTHER" id="PTHR30011:SF16">
    <property type="entry name" value="C2H2 FINGER DOMAIN TRANSCRIPTION FACTOR (EUROFUNG)-RELATED"/>
    <property type="match status" value="1"/>
</dbReference>
<dbReference type="RefSeq" id="WP_024903940.1">
    <property type="nucleotide sequence ID" value="NZ_CADFGU010000011.1"/>
</dbReference>
<proteinExistence type="inferred from homology"/>
<dbReference type="NCBIfam" id="TIGR03860">
    <property type="entry name" value="FMN_nitrolo"/>
    <property type="match status" value="1"/>
</dbReference>
<dbReference type="InterPro" id="IPR036661">
    <property type="entry name" value="Luciferase-like_sf"/>
</dbReference>
<accession>A0A0F5K154</accession>
<dbReference type="InterPro" id="IPR011251">
    <property type="entry name" value="Luciferase-like_dom"/>
</dbReference>
<dbReference type="GO" id="GO:0016705">
    <property type="term" value="F:oxidoreductase activity, acting on paired donors, with incorporation or reduction of molecular oxygen"/>
    <property type="evidence" value="ECO:0007669"/>
    <property type="project" value="InterPro"/>
</dbReference>
<feature type="domain" description="Luciferase-like" evidence="7">
    <location>
        <begin position="27"/>
        <end position="382"/>
    </location>
</feature>
<dbReference type="Proteomes" id="UP000033618">
    <property type="component" value="Unassembled WGS sequence"/>
</dbReference>
<dbReference type="SUPFAM" id="SSF51679">
    <property type="entry name" value="Bacterial luciferase-like"/>
    <property type="match status" value="1"/>
</dbReference>
<feature type="binding site" evidence="6">
    <location>
        <position position="57"/>
    </location>
    <ligand>
        <name>FMN</name>
        <dbReference type="ChEBI" id="CHEBI:58210"/>
    </ligand>
</feature>
<keyword evidence="1 6" id="KW-0285">Flavoprotein</keyword>
<dbReference type="PIRSF" id="PIRSF000337">
    <property type="entry name" value="NTA_MOA"/>
    <property type="match status" value="1"/>
</dbReference>
<organism evidence="8 9">
    <name type="scientific">Robbsia andropogonis</name>
    <dbReference type="NCBI Taxonomy" id="28092"/>
    <lineage>
        <taxon>Bacteria</taxon>
        <taxon>Pseudomonadati</taxon>
        <taxon>Pseudomonadota</taxon>
        <taxon>Betaproteobacteria</taxon>
        <taxon>Burkholderiales</taxon>
        <taxon>Burkholderiaceae</taxon>
        <taxon>Robbsia</taxon>
    </lineage>
</organism>
<evidence type="ECO:0000256" key="1">
    <source>
        <dbReference type="ARBA" id="ARBA00022630"/>
    </source>
</evidence>
<dbReference type="CDD" id="cd01095">
    <property type="entry name" value="Nitrilotriacetate_monoxgenase"/>
    <property type="match status" value="1"/>
</dbReference>
<keyword evidence="3" id="KW-0560">Oxidoreductase</keyword>
<dbReference type="AlphaFoldDB" id="A0A0F5K154"/>
<dbReference type="PANTHER" id="PTHR30011">
    <property type="entry name" value="ALKANESULFONATE MONOOXYGENASE-RELATED"/>
    <property type="match status" value="1"/>
</dbReference>
<dbReference type="EMBL" id="LAQU01000008">
    <property type="protein sequence ID" value="KKB63650.1"/>
    <property type="molecule type" value="Genomic_DNA"/>
</dbReference>
<evidence type="ECO:0000256" key="5">
    <source>
        <dbReference type="ARBA" id="ARBA00033748"/>
    </source>
</evidence>
<sequence length="436" mass="47686">MSTRQLHLNFGINSTGYFPNSWRHREGNPGDFIDIAYYLRLARTAHRARFDALFLSDHPALMLDSKDRPLHSLDPLILLTALAAHVPDIGLVATASSTYNAPYNLARRAMTLDLVSGGRLGLNIVSSFKQEVAANFGAAPLPVRAVRYARADAFLDVLKQLWGSWNLPAGFTSTESALWPADSARPIHYRDAHFSVDGPLNVPCSAQGQPVIAQAGASKGGIALAAKHAELVYCALLSKQAAAHFSEAIRGAAVAHGRRATDVRITPGVVPIIAPTREAALRRHERLTDTGSEAGLLHRFARDAGLDPDTLDPDAVLSPTLFATAENQRQPQGFTQSVIDLLTYEKLTARQAIRRYEQGHRLVLGSPDEVADQLIDWWDSGVVDGYTVQVPALPDDLDLFADKVIPILQKRGVFRTDYQEATLRERFGLPTPLPPY</sequence>
<feature type="binding site" evidence="6">
    <location>
        <position position="94"/>
    </location>
    <ligand>
        <name>FMN</name>
        <dbReference type="ChEBI" id="CHEBI:58210"/>
    </ligand>
</feature>
<dbReference type="PATRIC" id="fig|28092.6.peg.2338"/>
<evidence type="ECO:0000256" key="4">
    <source>
        <dbReference type="ARBA" id="ARBA00023033"/>
    </source>
</evidence>
<keyword evidence="2 6" id="KW-0288">FMN</keyword>
<dbReference type="GO" id="GO:0004497">
    <property type="term" value="F:monooxygenase activity"/>
    <property type="evidence" value="ECO:0007669"/>
    <property type="project" value="UniProtKB-KW"/>
</dbReference>
<dbReference type="InterPro" id="IPR016215">
    <property type="entry name" value="NTA_MOA"/>
</dbReference>
<evidence type="ECO:0000256" key="6">
    <source>
        <dbReference type="PIRSR" id="PIRSR000337-1"/>
    </source>
</evidence>
<evidence type="ECO:0000313" key="9">
    <source>
        <dbReference type="Proteomes" id="UP000033618"/>
    </source>
</evidence>
<comment type="caution">
    <text evidence="8">The sequence shown here is derived from an EMBL/GenBank/DDBJ whole genome shotgun (WGS) entry which is preliminary data.</text>
</comment>
<protein>
    <submittedName>
        <fullName evidence="8">Nitrilotriacetate monooxygenase</fullName>
    </submittedName>
</protein>
<evidence type="ECO:0000259" key="7">
    <source>
        <dbReference type="Pfam" id="PF00296"/>
    </source>
</evidence>
<dbReference type="Gene3D" id="3.20.20.30">
    <property type="entry name" value="Luciferase-like domain"/>
    <property type="match status" value="1"/>
</dbReference>
<reference evidence="8 9" key="1">
    <citation type="submission" date="2015-03" db="EMBL/GenBank/DDBJ databases">
        <title>Draft Genome Sequence of Burkholderia andropogonis type strain ICMP2807, isolated from Sorghum bicolor.</title>
        <authorList>
            <person name="Lopes-Santos L."/>
            <person name="Castro D.B."/>
            <person name="Ottoboni L.M."/>
            <person name="Park D."/>
            <person name="Weirc B.S."/>
            <person name="Destefano S.A."/>
        </authorList>
    </citation>
    <scope>NUCLEOTIDE SEQUENCE [LARGE SCALE GENOMIC DNA]</scope>
    <source>
        <strain evidence="8 9">ICMP2807</strain>
    </source>
</reference>
<dbReference type="OrthoDB" id="4505903at2"/>
<keyword evidence="9" id="KW-1185">Reference proteome</keyword>
<keyword evidence="4 8" id="KW-0503">Monooxygenase</keyword>
<evidence type="ECO:0000256" key="2">
    <source>
        <dbReference type="ARBA" id="ARBA00022643"/>
    </source>
</evidence>
<evidence type="ECO:0000256" key="3">
    <source>
        <dbReference type="ARBA" id="ARBA00023002"/>
    </source>
</evidence>
<comment type="similarity">
    <text evidence="5">Belongs to the NtaA/SnaA/DszA monooxygenase family.</text>
</comment>
<evidence type="ECO:0000313" key="8">
    <source>
        <dbReference type="EMBL" id="KKB63650.1"/>
    </source>
</evidence>
<name>A0A0F5K154_9BURK</name>
<dbReference type="STRING" id="28092.WM40_09915"/>
<dbReference type="InterPro" id="IPR051260">
    <property type="entry name" value="Diverse_substr_monoxygenases"/>
</dbReference>